<dbReference type="Proteomes" id="UP000120576">
    <property type="component" value="Genome"/>
</dbReference>
<accession>Q14W39</accession>
<name>Q14W39_9VIRU</name>
<organism evidence="1 2">
    <name type="scientific">Ranid herpesvirus 2</name>
    <dbReference type="NCBI Taxonomy" id="389214"/>
    <lineage>
        <taxon>Viruses</taxon>
        <taxon>Duplodnaviria</taxon>
        <taxon>Heunggongvirae</taxon>
        <taxon>Peploviricota</taxon>
        <taxon>Herviviricetes</taxon>
        <taxon>Herpesvirales</taxon>
        <taxon>Alloherpesviridae</taxon>
        <taxon>Batravirus</taxon>
        <taxon>Batravirus ranidallo2</taxon>
    </lineage>
</organism>
<dbReference type="RefSeq" id="YP_656575.1">
    <property type="nucleotide sequence ID" value="NC_008210.1"/>
</dbReference>
<dbReference type="EMBL" id="DQ665652">
    <property type="protein sequence ID" value="ABG25662.1"/>
    <property type="molecule type" value="Genomic_DNA"/>
</dbReference>
<dbReference type="KEGG" id="vg:5179479"/>
<dbReference type="InterPro" id="IPR011009">
    <property type="entry name" value="Kinase-like_dom_sf"/>
</dbReference>
<reference evidence="1 2" key="1">
    <citation type="journal article" date="2006" name="J. Gen. Virol.">
        <title>Genome sequences of two frog herpesviruses.</title>
        <authorList>
            <person name="Davison A.J."/>
            <person name="Cunningham C."/>
            <person name="Sauerbier W."/>
            <person name="McKinnell R.G."/>
        </authorList>
    </citation>
    <scope>NUCLEOTIDE SEQUENCE [LARGE SCALE GENOMIC DNA]</scope>
    <source>
        <strain evidence="1">ATCC VR-568</strain>
    </source>
</reference>
<protein>
    <submittedName>
        <fullName evidence="1">ORF67</fullName>
    </submittedName>
</protein>
<dbReference type="GeneID" id="5179479"/>
<keyword evidence="2" id="KW-1185">Reference proteome</keyword>
<evidence type="ECO:0000313" key="1">
    <source>
        <dbReference type="EMBL" id="ABG25662.1"/>
    </source>
</evidence>
<dbReference type="Gene3D" id="1.10.510.10">
    <property type="entry name" value="Transferase(Phosphotransferase) domain 1"/>
    <property type="match status" value="1"/>
</dbReference>
<dbReference type="SUPFAM" id="SSF56112">
    <property type="entry name" value="Protein kinase-like (PK-like)"/>
    <property type="match status" value="1"/>
</dbReference>
<evidence type="ECO:0000313" key="2">
    <source>
        <dbReference type="Proteomes" id="UP000120576"/>
    </source>
</evidence>
<proteinExistence type="predicted"/>
<sequence>MTFSQHFLLPQSSRRAMPRCAAKPQIAQILHYQDQQEASEHFNLNVKHTHFGMVQAVHLLEKSVMVESITWLDKMTEPVEPRRMCRDICSALHYLQTFWVKVHGSIDPSCIGYSECTRTYKLFDRSLQVLELNSFRAPEQLMPKRHIHASTDLWSLAVVTALYVLDAPLFPKPASPMELYSNQIILCGLPQPKRSETPILVDVPNTVLKRFEHHVPWQHFFFSCLVIDPECRPKVGSVAQAIPPDGPVKCPPPQSS</sequence>